<evidence type="ECO:0000256" key="3">
    <source>
        <dbReference type="ARBA" id="ARBA00013014"/>
    </source>
</evidence>
<evidence type="ECO:0000259" key="12">
    <source>
        <dbReference type="Pfam" id="PF08546"/>
    </source>
</evidence>
<dbReference type="PANTHER" id="PTHR43765">
    <property type="entry name" value="2-DEHYDROPANTOATE 2-REDUCTASE-RELATED"/>
    <property type="match status" value="1"/>
</dbReference>
<reference evidence="13 14" key="1">
    <citation type="submission" date="2018-01" db="EMBL/GenBank/DDBJ databases">
        <title>Whole genome sequencing of Histamine producing bacteria.</title>
        <authorList>
            <person name="Butler K."/>
        </authorList>
    </citation>
    <scope>NUCLEOTIDE SEQUENCE [LARGE SCALE GENOMIC DNA]</scope>
    <source>
        <strain evidence="13 14">DSM 100436</strain>
    </source>
</reference>
<proteinExistence type="inferred from homology"/>
<dbReference type="GO" id="GO:0008677">
    <property type="term" value="F:2-dehydropantoate 2-reductase activity"/>
    <property type="evidence" value="ECO:0007669"/>
    <property type="project" value="UniProtKB-EC"/>
</dbReference>
<feature type="domain" description="Ketopantoate reductase C-terminal" evidence="12">
    <location>
        <begin position="171"/>
        <end position="293"/>
    </location>
</feature>
<organism evidence="13 14">
    <name type="scientific">Photobacterium sanctipauli</name>
    <dbReference type="NCBI Taxonomy" id="1342794"/>
    <lineage>
        <taxon>Bacteria</taxon>
        <taxon>Pseudomonadati</taxon>
        <taxon>Pseudomonadota</taxon>
        <taxon>Gammaproteobacteria</taxon>
        <taxon>Vibrionales</taxon>
        <taxon>Vibrionaceae</taxon>
        <taxon>Photobacterium</taxon>
    </lineage>
</organism>
<keyword evidence="6 10" id="KW-0521">NADP</keyword>
<dbReference type="PANTHER" id="PTHR43765:SF2">
    <property type="entry name" value="2-DEHYDROPANTOATE 2-REDUCTASE"/>
    <property type="match status" value="1"/>
</dbReference>
<dbReference type="GO" id="GO:0050661">
    <property type="term" value="F:NADP binding"/>
    <property type="evidence" value="ECO:0007669"/>
    <property type="project" value="TreeGrafter"/>
</dbReference>
<dbReference type="AlphaFoldDB" id="A0A2T3NTP3"/>
<dbReference type="InterPro" id="IPR036291">
    <property type="entry name" value="NAD(P)-bd_dom_sf"/>
</dbReference>
<name>A0A2T3NTP3_9GAMM</name>
<dbReference type="NCBIfam" id="NF005087">
    <property type="entry name" value="PRK06522.1-1"/>
    <property type="match status" value="1"/>
</dbReference>
<accession>A0A2T3NTP3</accession>
<gene>
    <name evidence="13" type="ORF">C9I98_12010</name>
</gene>
<dbReference type="InterPro" id="IPR003710">
    <property type="entry name" value="ApbA"/>
</dbReference>
<dbReference type="EC" id="1.1.1.169" evidence="3 10"/>
<evidence type="ECO:0000313" key="13">
    <source>
        <dbReference type="EMBL" id="PSW19628.1"/>
    </source>
</evidence>
<dbReference type="Gene3D" id="3.40.50.720">
    <property type="entry name" value="NAD(P)-binding Rossmann-like Domain"/>
    <property type="match status" value="1"/>
</dbReference>
<comment type="similarity">
    <text evidence="2 10">Belongs to the ketopantoate reductase family.</text>
</comment>
<dbReference type="RefSeq" id="WP_036815906.1">
    <property type="nucleotide sequence ID" value="NZ_JGVO01000005.1"/>
</dbReference>
<evidence type="ECO:0000256" key="7">
    <source>
        <dbReference type="ARBA" id="ARBA00023002"/>
    </source>
</evidence>
<dbReference type="GO" id="GO:0015940">
    <property type="term" value="P:pantothenate biosynthetic process"/>
    <property type="evidence" value="ECO:0007669"/>
    <property type="project" value="UniProtKB-UniPathway"/>
</dbReference>
<evidence type="ECO:0000256" key="8">
    <source>
        <dbReference type="ARBA" id="ARBA00032024"/>
    </source>
</evidence>
<dbReference type="OrthoDB" id="6530772at2"/>
<comment type="caution">
    <text evidence="13">The sequence shown here is derived from an EMBL/GenBank/DDBJ whole genome shotgun (WGS) entry which is preliminary data.</text>
</comment>
<dbReference type="UniPathway" id="UPA00028">
    <property type="reaction ID" value="UER00004"/>
</dbReference>
<dbReference type="Pfam" id="PF08546">
    <property type="entry name" value="ApbA_C"/>
    <property type="match status" value="1"/>
</dbReference>
<evidence type="ECO:0000256" key="6">
    <source>
        <dbReference type="ARBA" id="ARBA00022857"/>
    </source>
</evidence>
<protein>
    <recommendedName>
        <fullName evidence="4 10">2-dehydropantoate 2-reductase</fullName>
        <ecNumber evidence="3 10">1.1.1.169</ecNumber>
    </recommendedName>
    <alternativeName>
        <fullName evidence="8 10">Ketopantoate reductase</fullName>
    </alternativeName>
</protein>
<keyword evidence="14" id="KW-1185">Reference proteome</keyword>
<keyword evidence="5 10" id="KW-0566">Pantothenate biosynthesis</keyword>
<evidence type="ECO:0000256" key="5">
    <source>
        <dbReference type="ARBA" id="ARBA00022655"/>
    </source>
</evidence>
<evidence type="ECO:0000256" key="1">
    <source>
        <dbReference type="ARBA" id="ARBA00004994"/>
    </source>
</evidence>
<dbReference type="EMBL" id="PYMA01000006">
    <property type="protein sequence ID" value="PSW19628.1"/>
    <property type="molecule type" value="Genomic_DNA"/>
</dbReference>
<evidence type="ECO:0000256" key="9">
    <source>
        <dbReference type="ARBA" id="ARBA00048793"/>
    </source>
</evidence>
<feature type="domain" description="Ketopantoate reductase N-terminal" evidence="11">
    <location>
        <begin position="3"/>
        <end position="143"/>
    </location>
</feature>
<keyword evidence="7 10" id="KW-0560">Oxidoreductase</keyword>
<dbReference type="InterPro" id="IPR013328">
    <property type="entry name" value="6PGD_dom2"/>
</dbReference>
<dbReference type="InterPro" id="IPR050838">
    <property type="entry name" value="Ketopantoate_reductase"/>
</dbReference>
<dbReference type="GO" id="GO:0005737">
    <property type="term" value="C:cytoplasm"/>
    <property type="evidence" value="ECO:0007669"/>
    <property type="project" value="TreeGrafter"/>
</dbReference>
<dbReference type="InterPro" id="IPR008927">
    <property type="entry name" value="6-PGluconate_DH-like_C_sf"/>
</dbReference>
<dbReference type="SUPFAM" id="SSF51735">
    <property type="entry name" value="NAD(P)-binding Rossmann-fold domains"/>
    <property type="match status" value="1"/>
</dbReference>
<evidence type="ECO:0000256" key="10">
    <source>
        <dbReference type="RuleBase" id="RU362068"/>
    </source>
</evidence>
<dbReference type="SUPFAM" id="SSF48179">
    <property type="entry name" value="6-phosphogluconate dehydrogenase C-terminal domain-like"/>
    <property type="match status" value="1"/>
</dbReference>
<comment type="catalytic activity">
    <reaction evidence="9 10">
        <text>(R)-pantoate + NADP(+) = 2-dehydropantoate + NADPH + H(+)</text>
        <dbReference type="Rhea" id="RHEA:16233"/>
        <dbReference type="ChEBI" id="CHEBI:11561"/>
        <dbReference type="ChEBI" id="CHEBI:15378"/>
        <dbReference type="ChEBI" id="CHEBI:15980"/>
        <dbReference type="ChEBI" id="CHEBI:57783"/>
        <dbReference type="ChEBI" id="CHEBI:58349"/>
        <dbReference type="EC" id="1.1.1.169"/>
    </reaction>
</comment>
<comment type="function">
    <text evidence="10">Catalyzes the NADPH-dependent reduction of ketopantoate into pantoic acid.</text>
</comment>
<comment type="pathway">
    <text evidence="1 10">Cofactor biosynthesis; (R)-pantothenate biosynthesis; (R)-pantoate from 3-methyl-2-oxobutanoate: step 2/2.</text>
</comment>
<dbReference type="NCBIfam" id="TIGR00745">
    <property type="entry name" value="apbA_panE"/>
    <property type="match status" value="1"/>
</dbReference>
<evidence type="ECO:0000259" key="11">
    <source>
        <dbReference type="Pfam" id="PF02558"/>
    </source>
</evidence>
<sequence>MNITVVGAGAVGRLWGSQLSRHHKIQFWTRQPVDNIRFSFNTLDGITHPLAFVANDAMQLASSDLIIVTVKAFQVETALGQLKAKIPTSTPVVIMHNGMGTHKRVEALLPENPIIYATTAQAAYRPDEDTLAHTGIGQTWLGGLNLRAKKLSDLAGHFELALAPTQWHPDIFQPLWTKLAINCAINPLTAIHQCRNGELAQAGYQTQLATICDEVAMVMSAEGYPTSGPLLKQQVDKVILATASNFSSMNQDVCQQRATEIDYITGYLVERAKAHGIEVAENLRLWQQIKQLEQQYHDR</sequence>
<dbReference type="Proteomes" id="UP000241771">
    <property type="component" value="Unassembled WGS sequence"/>
</dbReference>
<evidence type="ECO:0000313" key="14">
    <source>
        <dbReference type="Proteomes" id="UP000241771"/>
    </source>
</evidence>
<evidence type="ECO:0000256" key="4">
    <source>
        <dbReference type="ARBA" id="ARBA00019465"/>
    </source>
</evidence>
<dbReference type="Pfam" id="PF02558">
    <property type="entry name" value="ApbA"/>
    <property type="match status" value="1"/>
</dbReference>
<evidence type="ECO:0000256" key="2">
    <source>
        <dbReference type="ARBA" id="ARBA00007870"/>
    </source>
</evidence>
<dbReference type="InterPro" id="IPR013752">
    <property type="entry name" value="KPA_reductase"/>
</dbReference>
<dbReference type="Gene3D" id="1.10.1040.10">
    <property type="entry name" value="N-(1-d-carboxylethyl)-l-norvaline Dehydrogenase, domain 2"/>
    <property type="match status" value="1"/>
</dbReference>
<dbReference type="InterPro" id="IPR013332">
    <property type="entry name" value="KPR_N"/>
</dbReference>